<evidence type="ECO:0000313" key="6">
    <source>
        <dbReference type="Proteomes" id="UP001415857"/>
    </source>
</evidence>
<name>A0AAP0S3D5_LIQFO</name>
<keyword evidence="3" id="KW-0328">Glycosyltransferase</keyword>
<protein>
    <recommendedName>
        <fullName evidence="4">Glycosyltransferase</fullName>
        <ecNumber evidence="4">2.4.1.-</ecNumber>
    </recommendedName>
</protein>
<keyword evidence="2 3" id="KW-0808">Transferase</keyword>
<accession>A0AAP0S3D5</accession>
<dbReference type="EMBL" id="JBBPBK010000003">
    <property type="protein sequence ID" value="KAK9289034.1"/>
    <property type="molecule type" value="Genomic_DNA"/>
</dbReference>
<dbReference type="PANTHER" id="PTHR11926:SF1534">
    <property type="entry name" value="GLYCOSYLTRANSFERASE"/>
    <property type="match status" value="1"/>
</dbReference>
<evidence type="ECO:0000313" key="5">
    <source>
        <dbReference type="EMBL" id="KAK9289034.1"/>
    </source>
</evidence>
<dbReference type="PROSITE" id="PS00375">
    <property type="entry name" value="UDPGT"/>
    <property type="match status" value="1"/>
</dbReference>
<dbReference type="GO" id="GO:0080044">
    <property type="term" value="F:quercetin 7-O-glucosyltransferase activity"/>
    <property type="evidence" value="ECO:0007669"/>
    <property type="project" value="TreeGrafter"/>
</dbReference>
<dbReference type="Pfam" id="PF00201">
    <property type="entry name" value="UDPGT"/>
    <property type="match status" value="1"/>
</dbReference>
<comment type="similarity">
    <text evidence="1 3">Belongs to the UDP-glycosyltransferase family.</text>
</comment>
<sequence length="468" mass="52258">MKNQPANMNNHHFLLVSCPGQGLINPTLQFAKRLARAGAQVTFATTVHGLRRINNLPSFHNISFASFSDGYDDGPKPTDDLHHIMAEFKRVGSQTLTNLILTLANERRPVTFLIYTFLLPWAADVARNLHIPSAFLCIQSVTAFAIYHRYFNGHNGLYDCDKKSTSISIDLPGIPLLTSKDVPSFLLPTSPHASVIPTFQEHIQTLEQDPNPCILANTFDALEGDVIRAVGNMSVIAIGPLIPSAFSDEKDPSDKSFGFDLFESSTSEDYLQWLNSKPESSVVYVSFGSMVVWQKREMEEVLYGLVESRRPFLWVVRPPEDGREEFENMLKNHLKEEVEGLIVPWCSQVEVLCHKSVGCFVMHCGWNSTMESMVAGVPVVGCPHFSDQTTNAKLVEEVWGNGVKARANEEGVVEREEMKRCVEMTMGSGKRGEEMRRNAEKWKSLAVAAVKEGGSSDNNLRSFLERFG</sequence>
<gene>
    <name evidence="5" type="ORF">L1049_017505</name>
</gene>
<keyword evidence="6" id="KW-1185">Reference proteome</keyword>
<reference evidence="5 6" key="1">
    <citation type="journal article" date="2024" name="Plant J.">
        <title>Genome sequences and population genomics reveal climatic adaptation and genomic divergence between two closely related sweetgum species.</title>
        <authorList>
            <person name="Xu W.Q."/>
            <person name="Ren C.Q."/>
            <person name="Zhang X.Y."/>
            <person name="Comes H.P."/>
            <person name="Liu X.H."/>
            <person name="Li Y.G."/>
            <person name="Kettle C.J."/>
            <person name="Jalonen R."/>
            <person name="Gaisberger H."/>
            <person name="Ma Y.Z."/>
            <person name="Qiu Y.X."/>
        </authorList>
    </citation>
    <scope>NUCLEOTIDE SEQUENCE [LARGE SCALE GENOMIC DNA]</scope>
    <source>
        <strain evidence="5">Hangzhou</strain>
    </source>
</reference>
<dbReference type="SUPFAM" id="SSF53756">
    <property type="entry name" value="UDP-Glycosyltransferase/glycogen phosphorylase"/>
    <property type="match status" value="1"/>
</dbReference>
<dbReference type="AlphaFoldDB" id="A0AAP0S3D5"/>
<proteinExistence type="inferred from homology"/>
<dbReference type="FunFam" id="3.40.50.2000:FF:000019">
    <property type="entry name" value="Glycosyltransferase"/>
    <property type="match status" value="1"/>
</dbReference>
<dbReference type="CDD" id="cd03784">
    <property type="entry name" value="GT1_Gtf-like"/>
    <property type="match status" value="1"/>
</dbReference>
<dbReference type="Gene3D" id="3.40.50.2000">
    <property type="entry name" value="Glycogen Phosphorylase B"/>
    <property type="match status" value="2"/>
</dbReference>
<dbReference type="PROSITE" id="PS51257">
    <property type="entry name" value="PROKAR_LIPOPROTEIN"/>
    <property type="match status" value="1"/>
</dbReference>
<dbReference type="GO" id="GO:0080043">
    <property type="term" value="F:quercetin 3-O-glucosyltransferase activity"/>
    <property type="evidence" value="ECO:0007669"/>
    <property type="project" value="TreeGrafter"/>
</dbReference>
<evidence type="ECO:0000256" key="4">
    <source>
        <dbReference type="RuleBase" id="RU362057"/>
    </source>
</evidence>
<dbReference type="Proteomes" id="UP001415857">
    <property type="component" value="Unassembled WGS sequence"/>
</dbReference>
<evidence type="ECO:0000256" key="2">
    <source>
        <dbReference type="ARBA" id="ARBA00022679"/>
    </source>
</evidence>
<dbReference type="EC" id="2.4.1.-" evidence="4"/>
<comment type="caution">
    <text evidence="5">The sequence shown here is derived from an EMBL/GenBank/DDBJ whole genome shotgun (WGS) entry which is preliminary data.</text>
</comment>
<evidence type="ECO:0000256" key="3">
    <source>
        <dbReference type="RuleBase" id="RU003718"/>
    </source>
</evidence>
<evidence type="ECO:0000256" key="1">
    <source>
        <dbReference type="ARBA" id="ARBA00009995"/>
    </source>
</evidence>
<dbReference type="InterPro" id="IPR035595">
    <property type="entry name" value="UDP_glycos_trans_CS"/>
</dbReference>
<organism evidence="5 6">
    <name type="scientific">Liquidambar formosana</name>
    <name type="common">Formosan gum</name>
    <dbReference type="NCBI Taxonomy" id="63359"/>
    <lineage>
        <taxon>Eukaryota</taxon>
        <taxon>Viridiplantae</taxon>
        <taxon>Streptophyta</taxon>
        <taxon>Embryophyta</taxon>
        <taxon>Tracheophyta</taxon>
        <taxon>Spermatophyta</taxon>
        <taxon>Magnoliopsida</taxon>
        <taxon>eudicotyledons</taxon>
        <taxon>Gunneridae</taxon>
        <taxon>Pentapetalae</taxon>
        <taxon>Saxifragales</taxon>
        <taxon>Altingiaceae</taxon>
        <taxon>Liquidambar</taxon>
    </lineage>
</organism>
<dbReference type="PANTHER" id="PTHR11926">
    <property type="entry name" value="GLUCOSYL/GLUCURONOSYL TRANSFERASES"/>
    <property type="match status" value="1"/>
</dbReference>
<dbReference type="InterPro" id="IPR002213">
    <property type="entry name" value="UDP_glucos_trans"/>
</dbReference>